<dbReference type="Gene3D" id="1.25.10.10">
    <property type="entry name" value="Leucine-rich Repeat Variant"/>
    <property type="match status" value="1"/>
</dbReference>
<protein>
    <submittedName>
        <fullName evidence="1">Uncharacterized protein</fullName>
    </submittedName>
</protein>
<name>A0A813GQ90_POLGL</name>
<dbReference type="Proteomes" id="UP000654075">
    <property type="component" value="Unassembled WGS sequence"/>
</dbReference>
<organism evidence="1 2">
    <name type="scientific">Polarella glacialis</name>
    <name type="common">Dinoflagellate</name>
    <dbReference type="NCBI Taxonomy" id="89957"/>
    <lineage>
        <taxon>Eukaryota</taxon>
        <taxon>Sar</taxon>
        <taxon>Alveolata</taxon>
        <taxon>Dinophyceae</taxon>
        <taxon>Suessiales</taxon>
        <taxon>Suessiaceae</taxon>
        <taxon>Polarella</taxon>
    </lineage>
</organism>
<sequence length="242" mass="26682">MHVLQTWEQGDVLGYHVCVLLSPTEWRSLRASHRCLSRRLPNSEMRRLFERRLKMRASLTSGLGDVALPEEQGSEPPGALPLLALASAVNAVSEVVQDAVAYPDLVPSDFAPLQQVLGRLHSLVLRDRQLMPRERSGKRSSLARRLLRHFAAQSCLITHLVGLLKAFRPEVLPPSVFSHACEVIASLIHNAKDSKRSFVCDGGLEALLCYLRVRPEDERTQAAGTAALLALSARSVVTEALN</sequence>
<keyword evidence="2" id="KW-1185">Reference proteome</keyword>
<comment type="caution">
    <text evidence="1">The sequence shown here is derived from an EMBL/GenBank/DDBJ whole genome shotgun (WGS) entry which is preliminary data.</text>
</comment>
<evidence type="ECO:0000313" key="2">
    <source>
        <dbReference type="Proteomes" id="UP000654075"/>
    </source>
</evidence>
<gene>
    <name evidence="1" type="ORF">PGLA1383_LOCUS44045</name>
</gene>
<dbReference type="AlphaFoldDB" id="A0A813GQ90"/>
<accession>A0A813GQ90</accession>
<proteinExistence type="predicted"/>
<dbReference type="InterPro" id="IPR011989">
    <property type="entry name" value="ARM-like"/>
</dbReference>
<dbReference type="EMBL" id="CAJNNV010029132">
    <property type="protein sequence ID" value="CAE8627242.1"/>
    <property type="molecule type" value="Genomic_DNA"/>
</dbReference>
<evidence type="ECO:0000313" key="1">
    <source>
        <dbReference type="EMBL" id="CAE8627242.1"/>
    </source>
</evidence>
<reference evidence="1" key="1">
    <citation type="submission" date="2021-02" db="EMBL/GenBank/DDBJ databases">
        <authorList>
            <person name="Dougan E. K."/>
            <person name="Rhodes N."/>
            <person name="Thang M."/>
            <person name="Chan C."/>
        </authorList>
    </citation>
    <scope>NUCLEOTIDE SEQUENCE</scope>
</reference>
<feature type="non-terminal residue" evidence="1">
    <location>
        <position position="1"/>
    </location>
</feature>